<keyword evidence="4" id="KW-0547">Nucleotide-binding</keyword>
<keyword evidence="3 12" id="KW-0808">Transferase</keyword>
<reference evidence="12 13" key="1">
    <citation type="submission" date="2020-01" db="EMBL/GenBank/DDBJ databases">
        <authorList>
            <person name="Kim M.K."/>
        </authorList>
    </citation>
    <scope>NUCLEOTIDE SEQUENCE [LARGE SCALE GENOMIC DNA]</scope>
    <source>
        <strain evidence="12 13">172606-1</strain>
    </source>
</reference>
<evidence type="ECO:0000313" key="12">
    <source>
        <dbReference type="EMBL" id="QHT65772.1"/>
    </source>
</evidence>
<proteinExistence type="inferred from homology"/>
<comment type="catalytic activity">
    <reaction evidence="8">
        <text>L-tyrosyl-[protein] + ATP = O-phospho-L-tyrosyl-[protein] + ADP + H(+)</text>
        <dbReference type="Rhea" id="RHEA:10596"/>
        <dbReference type="Rhea" id="RHEA-COMP:10136"/>
        <dbReference type="Rhea" id="RHEA-COMP:20101"/>
        <dbReference type="ChEBI" id="CHEBI:15378"/>
        <dbReference type="ChEBI" id="CHEBI:30616"/>
        <dbReference type="ChEBI" id="CHEBI:46858"/>
        <dbReference type="ChEBI" id="CHEBI:61978"/>
        <dbReference type="ChEBI" id="CHEBI:456216"/>
        <dbReference type="EC" id="2.7.10.2"/>
    </reaction>
</comment>
<dbReference type="GO" id="GO:0005886">
    <property type="term" value="C:plasma membrane"/>
    <property type="evidence" value="ECO:0007669"/>
    <property type="project" value="TreeGrafter"/>
</dbReference>
<dbReference type="Pfam" id="PF13807">
    <property type="entry name" value="GNVR"/>
    <property type="match status" value="1"/>
</dbReference>
<evidence type="ECO:0000256" key="1">
    <source>
        <dbReference type="ARBA" id="ARBA00007316"/>
    </source>
</evidence>
<accession>A0A6C0GDD2</accession>
<feature type="transmembrane region" description="Helical" evidence="9">
    <location>
        <begin position="28"/>
        <end position="45"/>
    </location>
</feature>
<dbReference type="PANTHER" id="PTHR32309">
    <property type="entry name" value="TYROSINE-PROTEIN KINASE"/>
    <property type="match status" value="1"/>
</dbReference>
<dbReference type="GO" id="GO:0005524">
    <property type="term" value="F:ATP binding"/>
    <property type="evidence" value="ECO:0007669"/>
    <property type="project" value="UniProtKB-KW"/>
</dbReference>
<dbReference type="NCBIfam" id="TIGR01007">
    <property type="entry name" value="eps_fam"/>
    <property type="match status" value="1"/>
</dbReference>
<evidence type="ECO:0000256" key="9">
    <source>
        <dbReference type="SAM" id="Phobius"/>
    </source>
</evidence>
<name>A0A6C0GDD2_9BACT</name>
<dbReference type="GO" id="GO:0004715">
    <property type="term" value="F:non-membrane spanning protein tyrosine kinase activity"/>
    <property type="evidence" value="ECO:0007669"/>
    <property type="project" value="UniProtKB-EC"/>
</dbReference>
<dbReference type="Pfam" id="PF13614">
    <property type="entry name" value="AAA_31"/>
    <property type="match status" value="1"/>
</dbReference>
<dbReference type="Proteomes" id="UP000480178">
    <property type="component" value="Chromosome"/>
</dbReference>
<keyword evidence="9" id="KW-0472">Membrane</keyword>
<dbReference type="AlphaFoldDB" id="A0A6C0GDD2"/>
<keyword evidence="13" id="KW-1185">Reference proteome</keyword>
<dbReference type="InterPro" id="IPR025669">
    <property type="entry name" value="AAA_dom"/>
</dbReference>
<evidence type="ECO:0000256" key="2">
    <source>
        <dbReference type="ARBA" id="ARBA00011903"/>
    </source>
</evidence>
<keyword evidence="5 12" id="KW-0418">Kinase</keyword>
<dbReference type="InterPro" id="IPR032807">
    <property type="entry name" value="GNVR"/>
</dbReference>
<evidence type="ECO:0000259" key="10">
    <source>
        <dbReference type="Pfam" id="PF13614"/>
    </source>
</evidence>
<dbReference type="InterPro" id="IPR005702">
    <property type="entry name" value="Wzc-like_C"/>
</dbReference>
<gene>
    <name evidence="12" type="ORF">GXP67_03360</name>
</gene>
<evidence type="ECO:0000256" key="4">
    <source>
        <dbReference type="ARBA" id="ARBA00022741"/>
    </source>
</evidence>
<evidence type="ECO:0000256" key="6">
    <source>
        <dbReference type="ARBA" id="ARBA00022840"/>
    </source>
</evidence>
<evidence type="ECO:0000256" key="5">
    <source>
        <dbReference type="ARBA" id="ARBA00022777"/>
    </source>
</evidence>
<dbReference type="InterPro" id="IPR050445">
    <property type="entry name" value="Bact_polysacc_biosynth/exp"/>
</dbReference>
<sequence>MAEDYVNSQNQDSFFELRKIAEKVFRKWHILALSVFICLAIAYLVNRYTVPEYYISTSIYVKQPKENPNIAALLFEQNATGTNLAAEVIKLNSFSLVEATVKSLTLEVSYFKEGNIKVYELYKDSPITIVPDTTSETIPYNQPIICVINNKKTFSVKMNEEDVNFKNKTYAFGKAAKINGFTFTAYLNNLNVIENEEIIFQVNDINNIIQHYQDNLGIEADDKESSVIFLSMISETPAKEIDFLNQHVINFINEDIKEKNIASDKTVNFINQQLAMNTDSLDFIELQLEQFKGQNPSIDLSEQGNQLYTDIRALEQEKANLLMANRYYDFITSTLQQNNEVDQIVIPPYLSIKDPGLEATIENLVATQLENKLLKSDNKLKNPYIQVNEQKIAELKNSIQKKIQGLKAANALTINNITNKINTHLASQKELPSAERKLVDIKRNYVISESLVQFLMQKRAEAEITRTSNTSDFKIVDRARVSGVPIKPRPMKNYLTAIIIGLIIPIGLIFLTDLLDTKIATKDDILKLSALPVLGMVVHSKLKNKLLNDENHKSALAESFRSIRSNLSFLSSSTNQSKIILVTSAVSGEGKSFCAENLASILAAAGRKTVLIQADMRKINETELSADLKILGLSNYLAGNVSIVDIINPTQIQNLSLIRSGHIPPNPAELILSSQMRKLLNEIHNQFDCVIIDTPPIGIISDGLELMKYADINIVVVRQSYTEKSFLAHLNDIYRIHKIRNMAILLNDMKMDNLIGYGVSKYGSYYYQEQKKSKKWWQILNKN</sequence>
<feature type="domain" description="Tyrosine-protein kinase G-rich" evidence="11">
    <location>
        <begin position="435"/>
        <end position="511"/>
    </location>
</feature>
<evidence type="ECO:0000256" key="7">
    <source>
        <dbReference type="ARBA" id="ARBA00023137"/>
    </source>
</evidence>
<dbReference type="SUPFAM" id="SSF52540">
    <property type="entry name" value="P-loop containing nucleoside triphosphate hydrolases"/>
    <property type="match status" value="1"/>
</dbReference>
<feature type="domain" description="AAA" evidence="10">
    <location>
        <begin position="578"/>
        <end position="738"/>
    </location>
</feature>
<feature type="transmembrane region" description="Helical" evidence="9">
    <location>
        <begin position="494"/>
        <end position="515"/>
    </location>
</feature>
<dbReference type="Gene3D" id="3.40.50.300">
    <property type="entry name" value="P-loop containing nucleotide triphosphate hydrolases"/>
    <property type="match status" value="1"/>
</dbReference>
<dbReference type="PANTHER" id="PTHR32309:SF13">
    <property type="entry name" value="FERRIC ENTEROBACTIN TRANSPORT PROTEIN FEPE"/>
    <property type="match status" value="1"/>
</dbReference>
<keyword evidence="9" id="KW-0812">Transmembrane</keyword>
<keyword evidence="6" id="KW-0067">ATP-binding</keyword>
<evidence type="ECO:0000256" key="3">
    <source>
        <dbReference type="ARBA" id="ARBA00022679"/>
    </source>
</evidence>
<keyword evidence="9" id="KW-1133">Transmembrane helix</keyword>
<organism evidence="12 13">
    <name type="scientific">Rhodocytophaga rosea</name>
    <dbReference type="NCBI Taxonomy" id="2704465"/>
    <lineage>
        <taxon>Bacteria</taxon>
        <taxon>Pseudomonadati</taxon>
        <taxon>Bacteroidota</taxon>
        <taxon>Cytophagia</taxon>
        <taxon>Cytophagales</taxon>
        <taxon>Rhodocytophagaceae</taxon>
        <taxon>Rhodocytophaga</taxon>
    </lineage>
</organism>
<comment type="similarity">
    <text evidence="1">Belongs to the CpsD/CapB family.</text>
</comment>
<keyword evidence="7" id="KW-0829">Tyrosine-protein kinase</keyword>
<protein>
    <recommendedName>
        <fullName evidence="2">non-specific protein-tyrosine kinase</fullName>
        <ecNumber evidence="2">2.7.10.2</ecNumber>
    </recommendedName>
</protein>
<dbReference type="CDD" id="cd05387">
    <property type="entry name" value="BY-kinase"/>
    <property type="match status" value="1"/>
</dbReference>
<evidence type="ECO:0000259" key="11">
    <source>
        <dbReference type="Pfam" id="PF13807"/>
    </source>
</evidence>
<dbReference type="EC" id="2.7.10.2" evidence="2"/>
<evidence type="ECO:0000313" key="13">
    <source>
        <dbReference type="Proteomes" id="UP000480178"/>
    </source>
</evidence>
<dbReference type="RefSeq" id="WP_162441851.1">
    <property type="nucleotide sequence ID" value="NZ_CP048222.1"/>
</dbReference>
<evidence type="ECO:0000256" key="8">
    <source>
        <dbReference type="ARBA" id="ARBA00051245"/>
    </source>
</evidence>
<dbReference type="EMBL" id="CP048222">
    <property type="protein sequence ID" value="QHT65772.1"/>
    <property type="molecule type" value="Genomic_DNA"/>
</dbReference>
<dbReference type="KEGG" id="rhoz:GXP67_03360"/>
<dbReference type="InterPro" id="IPR027417">
    <property type="entry name" value="P-loop_NTPase"/>
</dbReference>